<feature type="domain" description="YokE-like PH" evidence="2">
    <location>
        <begin position="128"/>
        <end position="217"/>
    </location>
</feature>
<evidence type="ECO:0000313" key="3">
    <source>
        <dbReference type="EMBL" id="SHI45432.1"/>
    </source>
</evidence>
<dbReference type="Proteomes" id="UP000184241">
    <property type="component" value="Unassembled WGS sequence"/>
</dbReference>
<accession>A0A1M6B9P5</accession>
<protein>
    <submittedName>
        <fullName evidence="3">Short C-terminal domain-containing protein</fullName>
    </submittedName>
</protein>
<organism evidence="3 4">
    <name type="scientific">Clostridium intestinale DSM 6191</name>
    <dbReference type="NCBI Taxonomy" id="1121320"/>
    <lineage>
        <taxon>Bacteria</taxon>
        <taxon>Bacillati</taxon>
        <taxon>Bacillota</taxon>
        <taxon>Clostridia</taxon>
        <taxon>Eubacteriales</taxon>
        <taxon>Clostridiaceae</taxon>
        <taxon>Clostridium</taxon>
    </lineage>
</organism>
<name>A0A1M6B9P5_9CLOT</name>
<gene>
    <name evidence="3" type="ORF">SAMN02745941_03827</name>
</gene>
<dbReference type="InterPro" id="IPR039519">
    <property type="entry name" value="YokE-like_PH"/>
</dbReference>
<sequence length="271" mass="31086">MDFNNEMNLRFKTMIQKPWTLLSDRIIYNKREILLTEIQAVDVFSRPTFATNGLIQITVRGKIINLVYSNKYKKEGEIAVEYLKENYGDKNRKVNKKSAADIQKEIESLPYKDDWGTKKEIMELPNVLNKDEHIKAITSGFTEGNTWIVCTDRRVLMLDKGMLYGLRLIDIPLDKINSISHYKGLGLGKIAITDGAVTRTIQNVPNVTVSFFADTVNKEVQLYKEMKTSHRGNSVNSTSPADELIKYKQLLDMGALTQEEFDKKKKELLNL</sequence>
<reference evidence="3 4" key="1">
    <citation type="submission" date="2016-11" db="EMBL/GenBank/DDBJ databases">
        <authorList>
            <person name="Jaros S."/>
            <person name="Januszkiewicz K."/>
            <person name="Wedrychowicz H."/>
        </authorList>
    </citation>
    <scope>NUCLEOTIDE SEQUENCE [LARGE SCALE GENOMIC DNA]</scope>
    <source>
        <strain evidence="3 4">DSM 6191</strain>
    </source>
</reference>
<feature type="domain" description="SHOCT" evidence="1">
    <location>
        <begin position="242"/>
        <end position="269"/>
    </location>
</feature>
<evidence type="ECO:0000313" key="4">
    <source>
        <dbReference type="Proteomes" id="UP000184241"/>
    </source>
</evidence>
<dbReference type="InterPro" id="IPR018649">
    <property type="entry name" value="SHOCT"/>
</dbReference>
<evidence type="ECO:0000259" key="2">
    <source>
        <dbReference type="Pfam" id="PF14470"/>
    </source>
</evidence>
<dbReference type="Pfam" id="PF09851">
    <property type="entry name" value="SHOCT"/>
    <property type="match status" value="1"/>
</dbReference>
<dbReference type="Pfam" id="PF14470">
    <property type="entry name" value="bPH_3"/>
    <property type="match status" value="1"/>
</dbReference>
<dbReference type="EMBL" id="FQXU01000014">
    <property type="protein sequence ID" value="SHI45432.1"/>
    <property type="molecule type" value="Genomic_DNA"/>
</dbReference>
<dbReference type="AlphaFoldDB" id="A0A1M6B9P5"/>
<evidence type="ECO:0000259" key="1">
    <source>
        <dbReference type="Pfam" id="PF09851"/>
    </source>
</evidence>
<proteinExistence type="predicted"/>
<dbReference type="RefSeq" id="WP_242950201.1">
    <property type="nucleotide sequence ID" value="NZ_FQXU01000014.1"/>
</dbReference>